<evidence type="ECO:0000313" key="11">
    <source>
        <dbReference type="EMBL" id="CAL0318133.1"/>
    </source>
</evidence>
<name>A0AAV1XAW3_LUPLU</name>
<reference evidence="11 12" key="1">
    <citation type="submission" date="2024-03" db="EMBL/GenBank/DDBJ databases">
        <authorList>
            <person name="Martinez-Hernandez J."/>
        </authorList>
    </citation>
    <scope>NUCLEOTIDE SEQUENCE [LARGE SCALE GENOMIC DNA]</scope>
</reference>
<dbReference type="EMBL" id="CAXHTB010000013">
    <property type="protein sequence ID" value="CAL0318133.1"/>
    <property type="molecule type" value="Genomic_DNA"/>
</dbReference>
<dbReference type="InterPro" id="IPR002125">
    <property type="entry name" value="CMP_dCMP_dom"/>
</dbReference>
<evidence type="ECO:0000256" key="5">
    <source>
        <dbReference type="ARBA" id="ARBA00022723"/>
    </source>
</evidence>
<dbReference type="EC" id="3.5.4.33" evidence="3"/>
<evidence type="ECO:0000256" key="6">
    <source>
        <dbReference type="ARBA" id="ARBA00022801"/>
    </source>
</evidence>
<evidence type="ECO:0000256" key="1">
    <source>
        <dbReference type="ARBA" id="ARBA00001947"/>
    </source>
</evidence>
<feature type="region of interest" description="Disordered" evidence="9">
    <location>
        <begin position="847"/>
        <end position="889"/>
    </location>
</feature>
<evidence type="ECO:0000256" key="3">
    <source>
        <dbReference type="ARBA" id="ARBA00012740"/>
    </source>
</evidence>
<keyword evidence="4" id="KW-0819">tRNA processing</keyword>
<feature type="region of interest" description="Disordered" evidence="9">
    <location>
        <begin position="1311"/>
        <end position="1332"/>
    </location>
</feature>
<keyword evidence="7" id="KW-0862">Zinc</keyword>
<dbReference type="HAMAP" id="MF_00972">
    <property type="entry name" value="tRNA_aden_deaminase"/>
    <property type="match status" value="1"/>
</dbReference>
<dbReference type="GO" id="GO:0046872">
    <property type="term" value="F:metal ion binding"/>
    <property type="evidence" value="ECO:0007669"/>
    <property type="project" value="UniProtKB-KW"/>
</dbReference>
<dbReference type="Pfam" id="PF00383">
    <property type="entry name" value="dCMP_cyt_deam_1"/>
    <property type="match status" value="1"/>
</dbReference>
<evidence type="ECO:0000259" key="10">
    <source>
        <dbReference type="PROSITE" id="PS51747"/>
    </source>
</evidence>
<feature type="region of interest" description="Disordered" evidence="9">
    <location>
        <begin position="439"/>
        <end position="467"/>
    </location>
</feature>
<feature type="compositionally biased region" description="Polar residues" evidence="9">
    <location>
        <begin position="952"/>
        <end position="964"/>
    </location>
</feature>
<keyword evidence="5" id="KW-0479">Metal-binding</keyword>
<comment type="catalytic activity">
    <reaction evidence="8">
        <text>adenosine(34) in tRNA + H2O + H(+) = inosine(34) in tRNA + NH4(+)</text>
        <dbReference type="Rhea" id="RHEA:43168"/>
        <dbReference type="Rhea" id="RHEA-COMP:10373"/>
        <dbReference type="Rhea" id="RHEA-COMP:10374"/>
        <dbReference type="ChEBI" id="CHEBI:15377"/>
        <dbReference type="ChEBI" id="CHEBI:15378"/>
        <dbReference type="ChEBI" id="CHEBI:28938"/>
        <dbReference type="ChEBI" id="CHEBI:74411"/>
        <dbReference type="ChEBI" id="CHEBI:82852"/>
        <dbReference type="EC" id="3.5.4.33"/>
    </reaction>
</comment>
<feature type="region of interest" description="Disordered" evidence="9">
    <location>
        <begin position="938"/>
        <end position="1052"/>
    </location>
</feature>
<evidence type="ECO:0000256" key="9">
    <source>
        <dbReference type="SAM" id="MobiDB-lite"/>
    </source>
</evidence>
<dbReference type="CDD" id="cd01285">
    <property type="entry name" value="nucleoside_deaminase"/>
    <property type="match status" value="1"/>
</dbReference>
<feature type="compositionally biased region" description="Polar residues" evidence="9">
    <location>
        <begin position="973"/>
        <end position="1001"/>
    </location>
</feature>
<dbReference type="GO" id="GO:0009507">
    <property type="term" value="C:chloroplast"/>
    <property type="evidence" value="ECO:0007669"/>
    <property type="project" value="TreeGrafter"/>
</dbReference>
<evidence type="ECO:0000313" key="12">
    <source>
        <dbReference type="Proteomes" id="UP001497480"/>
    </source>
</evidence>
<feature type="region of interest" description="Disordered" evidence="9">
    <location>
        <begin position="323"/>
        <end position="360"/>
    </location>
</feature>
<dbReference type="GO" id="GO:0002100">
    <property type="term" value="P:tRNA wobble adenosine to inosine editing"/>
    <property type="evidence" value="ECO:0007669"/>
    <property type="project" value="InterPro"/>
</dbReference>
<evidence type="ECO:0000256" key="7">
    <source>
        <dbReference type="ARBA" id="ARBA00022833"/>
    </source>
</evidence>
<evidence type="ECO:0000256" key="8">
    <source>
        <dbReference type="ARBA" id="ARBA00048045"/>
    </source>
</evidence>
<feature type="compositionally biased region" description="Basic and acidic residues" evidence="9">
    <location>
        <begin position="217"/>
        <end position="233"/>
    </location>
</feature>
<dbReference type="InterPro" id="IPR028883">
    <property type="entry name" value="tRNA_aden_deaminase"/>
</dbReference>
<comment type="subunit">
    <text evidence="2">Homodimer.</text>
</comment>
<comment type="caution">
    <text evidence="11">The sequence shown here is derived from an EMBL/GenBank/DDBJ whole genome shotgun (WGS) entry which is preliminary data.</text>
</comment>
<gene>
    <name evidence="11" type="ORF">LLUT_LOCUS19193</name>
</gene>
<feature type="region of interest" description="Disordered" evidence="9">
    <location>
        <begin position="217"/>
        <end position="243"/>
    </location>
</feature>
<feature type="compositionally biased region" description="Polar residues" evidence="9">
    <location>
        <begin position="852"/>
        <end position="865"/>
    </location>
</feature>
<dbReference type="InterPro" id="IPR016193">
    <property type="entry name" value="Cytidine_deaminase-like"/>
</dbReference>
<proteinExistence type="inferred from homology"/>
<dbReference type="GO" id="GO:0052717">
    <property type="term" value="F:tRNA-specific adenosine-34 deaminase activity"/>
    <property type="evidence" value="ECO:0007669"/>
    <property type="project" value="UniProtKB-EC"/>
</dbReference>
<sequence>MYNTNFSSTIYAVRCKETFTLSSNGYTNFSYERFDRNPSHCSSCCGCCDCCSFSTYKVPVKSSLLNGLKQSTLLQLSASRRLILGGGDLYFSRLPSFDLHRGCSELNYSVHEITVCNRSTRRTKGRCLCTAPRKGREICHTIDSDDVESVLSLLSEEADKDSSSIKLKSVSSPKIMEAEKKRKNVIKERNLSLSKKVEAKKKGNLKLHETSTIDLRSENEKPCKERETFNKSENHRKRRDVSSCSSYYSLSSGDLASDLEVQYKHDLEELSVVYEKDCANHEGQVKDELNRQRNYSQKLHYVPNQERTAFSANNIDWNLRKKSEKKPTDMTMQETLSTKEHKDKHSRAFRTHESSYGNTSISRKQVECEEDNLSFVKDLDKKMEKAYIKARGKRNHQSTDTQESGYDEVETTLASKKTFSGREGNHEISETLLRERSDEHKKFVGSNSTTGKETSESKRTFSGREENPEISETLLHETCEERKKIVGTTSTIGNNVINRNSQKYMGKTKVEDTDRNLNTRMKNLAEEKVTILSSVQGVKEQQHQKGEKIVAQAKESRKPQRFSEVSQVHESNVDDTSIVTSRTRINDWGGNSNSSTAARGTWHQIDDRTNQSIQHGKGFEHVSTLSEGYASDEKQVSSSQRISGKVRFIPKSKSMSVVKTRESYCQTDERITNFDLYSEGQRPMILAVSDETVSREEANFHGSLNLVSEAGKRVRLASGDEQSSEGMLTPSSSRLMGRSSVHVELNAEIENPGIIIESSDSGSSAMYDSARRNPIFLSGSYSTDGIHQAYSEPSNIIDLEGGALGSADRLEKSSKQFVDEFVERVRHEVTTSETREPDVTGKRLTIEDEGNQIFSSRQEGTQNESQLKERGSSHSSGFPGTKGPSDEMWDVNEPYVEQSLIAEEPEIGKETEKTILSRTGRSMWSMIADVVRLRWGSRTGSSTSVGRSGERNSPNKSDTETWFSGQEHEETSKSNVIKETSVLPQTMTSSKPITSYTQSDGDVSDTKRLKDNGKNLEVRSSSPNALESGSTSLGASYASGEEHANWSEDGKDLKVSTSDIKNVEFPIPLPARGPPFVGKIVNVGGSDISGSEPIVPIKEPVAAVQFESSGLGEKDGELKQRKFQRNTQVLRDRFDDWEEAYNAEFEQRRVDEMFMKEALSEAMKAADTWEVPVGAVLVQNGKVIARGCNLVEELRDSTAHAEMICIREASGLLRTWRLSDTTLYVTLEPCPMCAGAILQARIDTVVWGAPNKLLGADGSWIRLFPDGGESSSEPRNIPPAPVHPFHPKIKIRRGVLTSECADAMQQFFQLRRKKKKEESSNDQSSLPITHHHPSKFLNKIHDIFHVKPNSRNKKQNKQKLHNEDAI</sequence>
<feature type="compositionally biased region" description="Basic and acidic residues" evidence="9">
    <location>
        <begin position="1004"/>
        <end position="1017"/>
    </location>
</feature>
<accession>A0AAV1XAW3</accession>
<feature type="compositionally biased region" description="Basic and acidic residues" evidence="9">
    <location>
        <begin position="453"/>
        <end position="467"/>
    </location>
</feature>
<evidence type="ECO:0000256" key="2">
    <source>
        <dbReference type="ARBA" id="ARBA00011738"/>
    </source>
</evidence>
<feature type="domain" description="CMP/dCMP-type deaminase" evidence="10">
    <location>
        <begin position="1149"/>
        <end position="1271"/>
    </location>
</feature>
<comment type="cofactor">
    <cofactor evidence="1">
        <name>Zn(2+)</name>
        <dbReference type="ChEBI" id="CHEBI:29105"/>
    </cofactor>
</comment>
<feature type="compositionally biased region" description="Polar residues" evidence="9">
    <location>
        <begin position="1018"/>
        <end position="1034"/>
    </location>
</feature>
<keyword evidence="6" id="KW-0378">Hydrolase</keyword>
<dbReference type="Gene3D" id="3.40.140.10">
    <property type="entry name" value="Cytidine Deaminase, domain 2"/>
    <property type="match status" value="1"/>
</dbReference>
<feature type="compositionally biased region" description="Low complexity" evidence="9">
    <location>
        <begin position="938"/>
        <end position="947"/>
    </location>
</feature>
<evidence type="ECO:0000256" key="4">
    <source>
        <dbReference type="ARBA" id="ARBA00022694"/>
    </source>
</evidence>
<keyword evidence="12" id="KW-1185">Reference proteome</keyword>
<dbReference type="PROSITE" id="PS51747">
    <property type="entry name" value="CYT_DCMP_DEAMINASES_2"/>
    <property type="match status" value="1"/>
</dbReference>
<protein>
    <recommendedName>
        <fullName evidence="3">tRNA(adenine(34)) deaminase</fullName>
        <ecNumber evidence="3">3.5.4.33</ecNumber>
    </recommendedName>
</protein>
<dbReference type="SUPFAM" id="SSF53927">
    <property type="entry name" value="Cytidine deaminase-like"/>
    <property type="match status" value="1"/>
</dbReference>
<dbReference type="Proteomes" id="UP001497480">
    <property type="component" value="Unassembled WGS sequence"/>
</dbReference>
<dbReference type="PANTHER" id="PTHR11079:SF179">
    <property type="entry name" value="TRNA(ADENINE(34)) DEAMINASE, CHLOROPLASTIC"/>
    <property type="match status" value="1"/>
</dbReference>
<dbReference type="FunFam" id="3.40.140.10:FF:000005">
    <property type="entry name" value="tRNA-specific adenosine deaminase"/>
    <property type="match status" value="1"/>
</dbReference>
<feature type="compositionally biased region" description="Basic and acidic residues" evidence="9">
    <location>
        <begin position="1040"/>
        <end position="1052"/>
    </location>
</feature>
<feature type="region of interest" description="Disordered" evidence="9">
    <location>
        <begin position="1265"/>
        <end position="1284"/>
    </location>
</feature>
<organism evidence="11 12">
    <name type="scientific">Lupinus luteus</name>
    <name type="common">European yellow lupine</name>
    <dbReference type="NCBI Taxonomy" id="3873"/>
    <lineage>
        <taxon>Eukaryota</taxon>
        <taxon>Viridiplantae</taxon>
        <taxon>Streptophyta</taxon>
        <taxon>Embryophyta</taxon>
        <taxon>Tracheophyta</taxon>
        <taxon>Spermatophyta</taxon>
        <taxon>Magnoliopsida</taxon>
        <taxon>eudicotyledons</taxon>
        <taxon>Gunneridae</taxon>
        <taxon>Pentapetalae</taxon>
        <taxon>rosids</taxon>
        <taxon>fabids</taxon>
        <taxon>Fabales</taxon>
        <taxon>Fabaceae</taxon>
        <taxon>Papilionoideae</taxon>
        <taxon>50 kb inversion clade</taxon>
        <taxon>genistoids sensu lato</taxon>
        <taxon>core genistoids</taxon>
        <taxon>Genisteae</taxon>
        <taxon>Lupinus</taxon>
    </lineage>
</organism>
<dbReference type="PANTHER" id="PTHR11079">
    <property type="entry name" value="CYTOSINE DEAMINASE FAMILY MEMBER"/>
    <property type="match status" value="1"/>
</dbReference>